<protein>
    <submittedName>
        <fullName evidence="2">Uncharacterized protein</fullName>
    </submittedName>
</protein>
<proteinExistence type="predicted"/>
<gene>
    <name evidence="2" type="ORF">C2G38_2033638</name>
</gene>
<evidence type="ECO:0000313" key="3">
    <source>
        <dbReference type="Proteomes" id="UP000266673"/>
    </source>
</evidence>
<reference evidence="2 3" key="1">
    <citation type="submission" date="2018-06" db="EMBL/GenBank/DDBJ databases">
        <title>Comparative genomics reveals the genomic features of Rhizophagus irregularis, R. cerebriforme, R. diaphanum and Gigaspora rosea, and their symbiotic lifestyle signature.</title>
        <authorList>
            <person name="Morin E."/>
            <person name="San Clemente H."/>
            <person name="Chen E.C.H."/>
            <person name="De La Providencia I."/>
            <person name="Hainaut M."/>
            <person name="Kuo A."/>
            <person name="Kohler A."/>
            <person name="Murat C."/>
            <person name="Tang N."/>
            <person name="Roy S."/>
            <person name="Loubradou J."/>
            <person name="Henrissat B."/>
            <person name="Grigoriev I.V."/>
            <person name="Corradi N."/>
            <person name="Roux C."/>
            <person name="Martin F.M."/>
        </authorList>
    </citation>
    <scope>NUCLEOTIDE SEQUENCE [LARGE SCALE GENOMIC DNA]</scope>
    <source>
        <strain evidence="2 3">DAOM 194757</strain>
    </source>
</reference>
<accession>A0A397VK44</accession>
<dbReference type="AlphaFoldDB" id="A0A397VK44"/>
<comment type="caution">
    <text evidence="2">The sequence shown here is derived from an EMBL/GenBank/DDBJ whole genome shotgun (WGS) entry which is preliminary data.</text>
</comment>
<feature type="region of interest" description="Disordered" evidence="1">
    <location>
        <begin position="1"/>
        <end position="39"/>
    </location>
</feature>
<dbReference type="Proteomes" id="UP000266673">
    <property type="component" value="Unassembled WGS sequence"/>
</dbReference>
<feature type="compositionally biased region" description="Polar residues" evidence="1">
    <location>
        <begin position="1"/>
        <end position="12"/>
    </location>
</feature>
<feature type="compositionally biased region" description="Basic and acidic residues" evidence="1">
    <location>
        <begin position="26"/>
        <end position="39"/>
    </location>
</feature>
<evidence type="ECO:0000313" key="2">
    <source>
        <dbReference type="EMBL" id="RIB22372.1"/>
    </source>
</evidence>
<dbReference type="EMBL" id="QKWP01000312">
    <property type="protein sequence ID" value="RIB22372.1"/>
    <property type="molecule type" value="Genomic_DNA"/>
</dbReference>
<organism evidence="2 3">
    <name type="scientific">Gigaspora rosea</name>
    <dbReference type="NCBI Taxonomy" id="44941"/>
    <lineage>
        <taxon>Eukaryota</taxon>
        <taxon>Fungi</taxon>
        <taxon>Fungi incertae sedis</taxon>
        <taxon>Mucoromycota</taxon>
        <taxon>Glomeromycotina</taxon>
        <taxon>Glomeromycetes</taxon>
        <taxon>Diversisporales</taxon>
        <taxon>Gigasporaceae</taxon>
        <taxon>Gigaspora</taxon>
    </lineage>
</organism>
<name>A0A397VK44_9GLOM</name>
<evidence type="ECO:0000256" key="1">
    <source>
        <dbReference type="SAM" id="MobiDB-lite"/>
    </source>
</evidence>
<sequence length="129" mass="15058">MGDPQKTTQRRTSGNEDVDDCVEGFQGKKEKEKKGKETKQLKKKKSLVDYLSWWANTSKHKFGTLLHGRGVFYQIQKYTEIPAVTPMLLNQVEPLMFLNWSIFGGHKESEWSLEHVNNNEHKELRKHAE</sequence>
<keyword evidence="3" id="KW-1185">Reference proteome</keyword>